<evidence type="ECO:0000313" key="3">
    <source>
        <dbReference type="Proteomes" id="UP000053558"/>
    </source>
</evidence>
<feature type="region of interest" description="Disordered" evidence="1">
    <location>
        <begin position="1"/>
        <end position="24"/>
    </location>
</feature>
<protein>
    <submittedName>
        <fullName evidence="2">Uncharacterized protein</fullName>
    </submittedName>
</protein>
<sequence length="182" mass="19563">MKTIDKSETTHSTNKQLSHVYSPDVVDDTPTQFVAANKLPEEHHFNILNPPNLAFNPAYALALLDTENPGAFLSPAELNRLHQEVASAFSLCGSPSTVAQNSPGAAQSEPPQEQPFDGRLLEPSQTSSPHEYLVAGLHQTLTQTSPEGHHGDAAARHPADLIAHVPSGSQEQHWGSPWDVSG</sequence>
<evidence type="ECO:0000256" key="1">
    <source>
        <dbReference type="SAM" id="MobiDB-lite"/>
    </source>
</evidence>
<keyword evidence="3" id="KW-1185">Reference proteome</keyword>
<feature type="region of interest" description="Disordered" evidence="1">
    <location>
        <begin position="96"/>
        <end position="127"/>
    </location>
</feature>
<dbReference type="AlphaFoldDB" id="A0A5M3MWW5"/>
<dbReference type="EMBL" id="JH711575">
    <property type="protein sequence ID" value="EIW83616.1"/>
    <property type="molecule type" value="Genomic_DNA"/>
</dbReference>
<feature type="compositionally biased region" description="Polar residues" evidence="1">
    <location>
        <begin position="96"/>
        <end position="111"/>
    </location>
</feature>
<evidence type="ECO:0000313" key="2">
    <source>
        <dbReference type="EMBL" id="EIW83616.1"/>
    </source>
</evidence>
<feature type="region of interest" description="Disordered" evidence="1">
    <location>
        <begin position="140"/>
        <end position="182"/>
    </location>
</feature>
<accession>A0A5M3MWW5</accession>
<proteinExistence type="predicted"/>
<name>A0A5M3MWW5_CONPW</name>
<dbReference type="GeneID" id="19202735"/>
<organism evidence="2 3">
    <name type="scientific">Coniophora puteana (strain RWD-64-598)</name>
    <name type="common">Brown rot fungus</name>
    <dbReference type="NCBI Taxonomy" id="741705"/>
    <lineage>
        <taxon>Eukaryota</taxon>
        <taxon>Fungi</taxon>
        <taxon>Dikarya</taxon>
        <taxon>Basidiomycota</taxon>
        <taxon>Agaricomycotina</taxon>
        <taxon>Agaricomycetes</taxon>
        <taxon>Agaricomycetidae</taxon>
        <taxon>Boletales</taxon>
        <taxon>Coniophorineae</taxon>
        <taxon>Coniophoraceae</taxon>
        <taxon>Coniophora</taxon>
    </lineage>
</organism>
<dbReference type="RefSeq" id="XP_007765575.1">
    <property type="nucleotide sequence ID" value="XM_007767385.1"/>
</dbReference>
<feature type="compositionally biased region" description="Polar residues" evidence="1">
    <location>
        <begin position="10"/>
        <end position="19"/>
    </location>
</feature>
<dbReference type="KEGG" id="cput:CONPUDRAFT_150692"/>
<reference evidence="3" key="1">
    <citation type="journal article" date="2012" name="Science">
        <title>The Paleozoic origin of enzymatic lignin decomposition reconstructed from 31 fungal genomes.</title>
        <authorList>
            <person name="Floudas D."/>
            <person name="Binder M."/>
            <person name="Riley R."/>
            <person name="Barry K."/>
            <person name="Blanchette R.A."/>
            <person name="Henrissat B."/>
            <person name="Martinez A.T."/>
            <person name="Otillar R."/>
            <person name="Spatafora J.W."/>
            <person name="Yadav J.S."/>
            <person name="Aerts A."/>
            <person name="Benoit I."/>
            <person name="Boyd A."/>
            <person name="Carlson A."/>
            <person name="Copeland A."/>
            <person name="Coutinho P.M."/>
            <person name="de Vries R.P."/>
            <person name="Ferreira P."/>
            <person name="Findley K."/>
            <person name="Foster B."/>
            <person name="Gaskell J."/>
            <person name="Glotzer D."/>
            <person name="Gorecki P."/>
            <person name="Heitman J."/>
            <person name="Hesse C."/>
            <person name="Hori C."/>
            <person name="Igarashi K."/>
            <person name="Jurgens J.A."/>
            <person name="Kallen N."/>
            <person name="Kersten P."/>
            <person name="Kohler A."/>
            <person name="Kuees U."/>
            <person name="Kumar T.K.A."/>
            <person name="Kuo A."/>
            <person name="LaButti K."/>
            <person name="Larrondo L.F."/>
            <person name="Lindquist E."/>
            <person name="Ling A."/>
            <person name="Lombard V."/>
            <person name="Lucas S."/>
            <person name="Lundell T."/>
            <person name="Martin R."/>
            <person name="McLaughlin D.J."/>
            <person name="Morgenstern I."/>
            <person name="Morin E."/>
            <person name="Murat C."/>
            <person name="Nagy L.G."/>
            <person name="Nolan M."/>
            <person name="Ohm R.A."/>
            <person name="Patyshakuliyeva A."/>
            <person name="Rokas A."/>
            <person name="Ruiz-Duenas F.J."/>
            <person name="Sabat G."/>
            <person name="Salamov A."/>
            <person name="Samejima M."/>
            <person name="Schmutz J."/>
            <person name="Slot J.C."/>
            <person name="St John F."/>
            <person name="Stenlid J."/>
            <person name="Sun H."/>
            <person name="Sun S."/>
            <person name="Syed K."/>
            <person name="Tsang A."/>
            <person name="Wiebenga A."/>
            <person name="Young D."/>
            <person name="Pisabarro A."/>
            <person name="Eastwood D.C."/>
            <person name="Martin F."/>
            <person name="Cullen D."/>
            <person name="Grigoriev I.V."/>
            <person name="Hibbett D.S."/>
        </authorList>
    </citation>
    <scope>NUCLEOTIDE SEQUENCE [LARGE SCALE GENOMIC DNA]</scope>
    <source>
        <strain evidence="3">RWD-64-598 SS2</strain>
    </source>
</reference>
<gene>
    <name evidence="2" type="ORF">CONPUDRAFT_150692</name>
</gene>
<comment type="caution">
    <text evidence="2">The sequence shown here is derived from an EMBL/GenBank/DDBJ whole genome shotgun (WGS) entry which is preliminary data.</text>
</comment>
<dbReference type="Proteomes" id="UP000053558">
    <property type="component" value="Unassembled WGS sequence"/>
</dbReference>
<feature type="compositionally biased region" description="Basic and acidic residues" evidence="1">
    <location>
        <begin position="147"/>
        <end position="159"/>
    </location>
</feature>